<organism evidence="2 3">
    <name type="scientific">Puccinia striiformis</name>
    <dbReference type="NCBI Taxonomy" id="27350"/>
    <lineage>
        <taxon>Eukaryota</taxon>
        <taxon>Fungi</taxon>
        <taxon>Dikarya</taxon>
        <taxon>Basidiomycota</taxon>
        <taxon>Pucciniomycotina</taxon>
        <taxon>Pucciniomycetes</taxon>
        <taxon>Pucciniales</taxon>
        <taxon>Pucciniaceae</taxon>
        <taxon>Puccinia</taxon>
    </lineage>
</organism>
<sequence length="185" mass="21151">MKILTWLTNLAGLSNLSLGSRNLLWLIGNRPGTSELITRTLKHHIGTLETTSRRSESHLNAWNHIRRLESHPDTRNRIYTLGIASIRSELHLDARNRIWTLGIASIRWESHLDARNRIWMLESHLDARNRIWTLGITPRRSESCVELFKVIGSASASSQTAQHCWKLISIISTFSSPLKACHHLP</sequence>
<dbReference type="VEuPathDB" id="FungiDB:PSTT_16641"/>
<gene>
    <name evidence="2" type="ORF">PSTT_16641</name>
</gene>
<name>A0A2S4UC52_9BASI</name>
<evidence type="ECO:0000256" key="1">
    <source>
        <dbReference type="SAM" id="SignalP"/>
    </source>
</evidence>
<dbReference type="AlphaFoldDB" id="A0A2S4UC52"/>
<evidence type="ECO:0000313" key="3">
    <source>
        <dbReference type="Proteomes" id="UP000239156"/>
    </source>
</evidence>
<keyword evidence="1" id="KW-0732">Signal</keyword>
<protein>
    <submittedName>
        <fullName evidence="2">Uncharacterized protein</fullName>
    </submittedName>
</protein>
<feature type="chain" id="PRO_5015658775" evidence="1">
    <location>
        <begin position="20"/>
        <end position="185"/>
    </location>
</feature>
<reference evidence="2" key="1">
    <citation type="submission" date="2017-12" db="EMBL/GenBank/DDBJ databases">
        <title>Gene loss provides genomic basis for host adaptation in cereal stripe rust fungi.</title>
        <authorList>
            <person name="Xia C."/>
        </authorList>
    </citation>
    <scope>NUCLEOTIDE SEQUENCE [LARGE SCALE GENOMIC DNA]</scope>
    <source>
        <strain evidence="2">93-210</strain>
    </source>
</reference>
<accession>A0A2S4UC52</accession>
<dbReference type="Proteomes" id="UP000239156">
    <property type="component" value="Unassembled WGS sequence"/>
</dbReference>
<dbReference type="EMBL" id="PKSL01000389">
    <property type="protein sequence ID" value="POV94791.1"/>
    <property type="molecule type" value="Genomic_DNA"/>
</dbReference>
<proteinExistence type="predicted"/>
<comment type="caution">
    <text evidence="2">The sequence shown here is derived from an EMBL/GenBank/DDBJ whole genome shotgun (WGS) entry which is preliminary data.</text>
</comment>
<feature type="signal peptide" evidence="1">
    <location>
        <begin position="1"/>
        <end position="19"/>
    </location>
</feature>
<evidence type="ECO:0000313" key="2">
    <source>
        <dbReference type="EMBL" id="POV94791.1"/>
    </source>
</evidence>
<keyword evidence="3" id="KW-1185">Reference proteome</keyword>